<dbReference type="HOGENOM" id="CLU_203633_0_0_6"/>
<evidence type="ECO:0000313" key="3">
    <source>
        <dbReference type="Proteomes" id="UP000023785"/>
    </source>
</evidence>
<dbReference type="Proteomes" id="UP000023785">
    <property type="component" value="Unassembled WGS sequence"/>
</dbReference>
<name>V2UXS4_9GAMM</name>
<gene>
    <name evidence="2" type="ORF">P256_00564</name>
</gene>
<evidence type="ECO:0000256" key="1">
    <source>
        <dbReference type="SAM" id="MobiDB-lite"/>
    </source>
</evidence>
<accession>V2UXS4</accession>
<reference evidence="2 3" key="1">
    <citation type="submission" date="2013-10" db="EMBL/GenBank/DDBJ databases">
        <title>The Genome Sequence of Acinetobacter nectaris CIP 110549.</title>
        <authorList>
            <consortium name="The Broad Institute Genomics Platform"/>
            <consortium name="The Broad Institute Genome Sequencing Center for Infectious Disease"/>
            <person name="Cerqueira G."/>
            <person name="Feldgarden M."/>
            <person name="Courvalin P."/>
            <person name="Grillot-Courvalin C."/>
            <person name="Clermont D."/>
            <person name="Rocha E."/>
            <person name="Yoon E.-J."/>
            <person name="Nemec A."/>
            <person name="Young S.K."/>
            <person name="Zeng Q."/>
            <person name="Gargeya S."/>
            <person name="Fitzgerald M."/>
            <person name="Abouelleil A."/>
            <person name="Alvarado L."/>
            <person name="Berlin A.M."/>
            <person name="Chapman S.B."/>
            <person name="Gainer-Dewar J."/>
            <person name="Goldberg J."/>
            <person name="Gnerre S."/>
            <person name="Griggs A."/>
            <person name="Gujja S."/>
            <person name="Hansen M."/>
            <person name="Howarth C."/>
            <person name="Imamovic A."/>
            <person name="Ireland A."/>
            <person name="Larimer J."/>
            <person name="McCowan C."/>
            <person name="Murphy C."/>
            <person name="Pearson M."/>
            <person name="Poon T.W."/>
            <person name="Priest M."/>
            <person name="Roberts A."/>
            <person name="Saif S."/>
            <person name="Shea T."/>
            <person name="Sykes S."/>
            <person name="Wortman J."/>
            <person name="Nusbaum C."/>
            <person name="Birren B."/>
        </authorList>
    </citation>
    <scope>NUCLEOTIDE SEQUENCE [LARGE SCALE GENOMIC DNA]</scope>
    <source>
        <strain evidence="2 3">CIP 110549</strain>
    </source>
</reference>
<keyword evidence="3" id="KW-1185">Reference proteome</keyword>
<dbReference type="eggNOG" id="ENOG502ZHXZ">
    <property type="taxonomic scope" value="Bacteria"/>
</dbReference>
<dbReference type="PATRIC" id="fig|1392540.3.peg.554"/>
<proteinExistence type="predicted"/>
<dbReference type="EMBL" id="AYER01000003">
    <property type="protein sequence ID" value="ESK40124.1"/>
    <property type="molecule type" value="Genomic_DNA"/>
</dbReference>
<evidence type="ECO:0000313" key="2">
    <source>
        <dbReference type="EMBL" id="ESK40124.1"/>
    </source>
</evidence>
<dbReference type="OrthoDB" id="6700284at2"/>
<comment type="caution">
    <text evidence="2">The sequence shown here is derived from an EMBL/GenBank/DDBJ whole genome shotgun (WGS) entry which is preliminary data.</text>
</comment>
<organism evidence="2 3">
    <name type="scientific">Acinetobacter nectaris CIP 110549</name>
    <dbReference type="NCBI Taxonomy" id="1392540"/>
    <lineage>
        <taxon>Bacteria</taxon>
        <taxon>Pseudomonadati</taxon>
        <taxon>Pseudomonadota</taxon>
        <taxon>Gammaproteobacteria</taxon>
        <taxon>Moraxellales</taxon>
        <taxon>Moraxellaceae</taxon>
        <taxon>Acinetobacter</taxon>
    </lineage>
</organism>
<feature type="region of interest" description="Disordered" evidence="1">
    <location>
        <begin position="32"/>
        <end position="69"/>
    </location>
</feature>
<dbReference type="AlphaFoldDB" id="V2UXS4"/>
<protein>
    <submittedName>
        <fullName evidence="2">Uncharacterized protein</fullName>
    </submittedName>
</protein>
<sequence length="69" mass="7774">MVKDVLNVVANMSSNKAKKPVVKLPFPVKKDEVDGGAETAHNQVRPKPEQYADRTWMPPRGTRRSMGKR</sequence>